<gene>
    <name evidence="1" type="ORF">EYS09_00440</name>
</gene>
<comment type="caution">
    <text evidence="1">The sequence shown here is derived from an EMBL/GenBank/DDBJ whole genome shotgun (WGS) entry which is preliminary data.</text>
</comment>
<reference evidence="1 2" key="1">
    <citation type="submission" date="2019-02" db="EMBL/GenBank/DDBJ databases">
        <title>Draft Genome Sequence of Streptomyces sp. AM-2504, identified by 16S rRNA comparative analysis as a Streptomyces Kasugaensis strain.</title>
        <authorList>
            <person name="Napolioni V."/>
            <person name="Giuliodori A.M."/>
            <person name="Spurio R."/>
            <person name="Fabbretti A."/>
        </authorList>
    </citation>
    <scope>NUCLEOTIDE SEQUENCE [LARGE SCALE GENOMIC DNA]</scope>
    <source>
        <strain evidence="1 2">AM-2504</strain>
    </source>
</reference>
<name>A0A4Q9I482_STRKA</name>
<dbReference type="RefSeq" id="WP_131121802.1">
    <property type="nucleotide sequence ID" value="NZ_SIXH01000002.1"/>
</dbReference>
<evidence type="ECO:0000313" key="1">
    <source>
        <dbReference type="EMBL" id="TBO61590.1"/>
    </source>
</evidence>
<dbReference type="EMBL" id="SIXH01000002">
    <property type="protein sequence ID" value="TBO61590.1"/>
    <property type="molecule type" value="Genomic_DNA"/>
</dbReference>
<keyword evidence="2" id="KW-1185">Reference proteome</keyword>
<sequence>MVINDQVNEIHLRTPGLPVVDFALMIVQLYREVASSGESVVESSQTQDSISAVRRGSEVEISYSFSDVVSKLPLADFREVPRSVLYSALEVLHDAHGDLRFNRYLADLPNLVQSD</sequence>
<dbReference type="AlphaFoldDB" id="A0A4Q9I482"/>
<proteinExistence type="predicted"/>
<evidence type="ECO:0000313" key="2">
    <source>
        <dbReference type="Proteomes" id="UP000292452"/>
    </source>
</evidence>
<protein>
    <submittedName>
        <fullName evidence="1">Uncharacterized protein</fullName>
    </submittedName>
</protein>
<accession>A0A4Q9I482</accession>
<organism evidence="1 2">
    <name type="scientific">Streptomyces kasugaensis</name>
    <dbReference type="NCBI Taxonomy" id="1946"/>
    <lineage>
        <taxon>Bacteria</taxon>
        <taxon>Bacillati</taxon>
        <taxon>Actinomycetota</taxon>
        <taxon>Actinomycetes</taxon>
        <taxon>Kitasatosporales</taxon>
        <taxon>Streptomycetaceae</taxon>
        <taxon>Streptomyces</taxon>
    </lineage>
</organism>
<dbReference type="Proteomes" id="UP000292452">
    <property type="component" value="Unassembled WGS sequence"/>
</dbReference>